<sequence length="101" mass="11382">MGLIRKTVSVATGAVGVPVVKFRSAKEEAKVAARHQKKRRKEFERRGMVDPEAVRDDVLKAQQAAAQLVLAEELERLADLRDRGILSKKEFQKQKSKLIDD</sequence>
<reference evidence="2" key="1">
    <citation type="submission" date="2018-05" db="EMBL/GenBank/DDBJ databases">
        <authorList>
            <person name="Lanie J.A."/>
            <person name="Ng W.-L."/>
            <person name="Kazmierczak K.M."/>
            <person name="Andrzejewski T.M."/>
            <person name="Davidsen T.M."/>
            <person name="Wayne K.J."/>
            <person name="Tettelin H."/>
            <person name="Glass J.I."/>
            <person name="Rusch D."/>
            <person name="Podicherti R."/>
            <person name="Tsui H.-C.T."/>
            <person name="Winkler M.E."/>
        </authorList>
    </citation>
    <scope>NUCLEOTIDE SEQUENCE</scope>
</reference>
<proteinExistence type="predicted"/>
<accession>A0A382YCR2</accession>
<feature type="domain" description="SHOCT" evidence="1">
    <location>
        <begin position="72"/>
        <end position="98"/>
    </location>
</feature>
<name>A0A382YCR2_9ZZZZ</name>
<gene>
    <name evidence="2" type="ORF">METZ01_LOCUS433633</name>
</gene>
<dbReference type="Pfam" id="PF09851">
    <property type="entry name" value="SHOCT"/>
    <property type="match status" value="1"/>
</dbReference>
<evidence type="ECO:0000259" key="1">
    <source>
        <dbReference type="Pfam" id="PF09851"/>
    </source>
</evidence>
<protein>
    <recommendedName>
        <fullName evidence="1">SHOCT domain-containing protein</fullName>
    </recommendedName>
</protein>
<dbReference type="InterPro" id="IPR018649">
    <property type="entry name" value="SHOCT"/>
</dbReference>
<dbReference type="AlphaFoldDB" id="A0A382YCR2"/>
<evidence type="ECO:0000313" key="2">
    <source>
        <dbReference type="EMBL" id="SVD80779.1"/>
    </source>
</evidence>
<dbReference type="EMBL" id="UINC01174580">
    <property type="protein sequence ID" value="SVD80779.1"/>
    <property type="molecule type" value="Genomic_DNA"/>
</dbReference>
<organism evidence="2">
    <name type="scientific">marine metagenome</name>
    <dbReference type="NCBI Taxonomy" id="408172"/>
    <lineage>
        <taxon>unclassified sequences</taxon>
        <taxon>metagenomes</taxon>
        <taxon>ecological metagenomes</taxon>
    </lineage>
</organism>